<dbReference type="AlphaFoldDB" id="A0A1A9I931"/>
<evidence type="ECO:0000313" key="4">
    <source>
        <dbReference type="EMBL" id="ANH84168.1"/>
    </source>
</evidence>
<dbReference type="GO" id="GO:0005886">
    <property type="term" value="C:plasma membrane"/>
    <property type="evidence" value="ECO:0007669"/>
    <property type="project" value="UniProtKB-SubCell"/>
</dbReference>
<comment type="subcellular location">
    <subcellularLocation>
        <location evidence="1">Cell membrane</location>
    </subcellularLocation>
</comment>
<evidence type="ECO:0000256" key="2">
    <source>
        <dbReference type="ARBA" id="ARBA00022475"/>
    </source>
</evidence>
<organism evidence="4 5">
    <name type="scientific">Niabella ginsenosidivorans</name>
    <dbReference type="NCBI Taxonomy" id="1176587"/>
    <lineage>
        <taxon>Bacteria</taxon>
        <taxon>Pseudomonadati</taxon>
        <taxon>Bacteroidota</taxon>
        <taxon>Chitinophagia</taxon>
        <taxon>Chitinophagales</taxon>
        <taxon>Chitinophagaceae</taxon>
        <taxon>Niabella</taxon>
    </lineage>
</organism>
<proteinExistence type="predicted"/>
<dbReference type="STRING" id="1176587.A8C56_23035"/>
<dbReference type="Pfam" id="PF06977">
    <property type="entry name" value="SdiA-regulated"/>
    <property type="match status" value="1"/>
</dbReference>
<dbReference type="InterPro" id="IPR009722">
    <property type="entry name" value="YjiK/CarP"/>
</dbReference>
<dbReference type="SUPFAM" id="SSF50956">
    <property type="entry name" value="Thermostable phytase (3-phytase)"/>
    <property type="match status" value="1"/>
</dbReference>
<dbReference type="Proteomes" id="UP000077667">
    <property type="component" value="Chromosome"/>
</dbReference>
<evidence type="ECO:0000256" key="3">
    <source>
        <dbReference type="ARBA" id="ARBA00023136"/>
    </source>
</evidence>
<gene>
    <name evidence="4" type="ORF">A8C56_23035</name>
</gene>
<protein>
    <recommendedName>
        <fullName evidence="6">SdiA-regulated family protein</fullName>
    </recommendedName>
</protein>
<keyword evidence="3" id="KW-0472">Membrane</keyword>
<keyword evidence="5" id="KW-1185">Reference proteome</keyword>
<reference evidence="4 5" key="1">
    <citation type="submission" date="2016-05" db="EMBL/GenBank/DDBJ databases">
        <title>Niabella ginsenosidivorans BS26 whole genome sequencing.</title>
        <authorList>
            <person name="Im W.T."/>
            <person name="Siddiqi M.Z."/>
        </authorList>
    </citation>
    <scope>NUCLEOTIDE SEQUENCE [LARGE SCALE GENOMIC DNA]</scope>
    <source>
        <strain evidence="4 5">BS26</strain>
    </source>
</reference>
<evidence type="ECO:0000256" key="1">
    <source>
        <dbReference type="ARBA" id="ARBA00004236"/>
    </source>
</evidence>
<dbReference type="KEGG" id="nia:A8C56_23035"/>
<evidence type="ECO:0008006" key="6">
    <source>
        <dbReference type="Google" id="ProtNLM"/>
    </source>
</evidence>
<accession>A0A1A9I931</accession>
<dbReference type="EMBL" id="CP015772">
    <property type="protein sequence ID" value="ANH84168.1"/>
    <property type="molecule type" value="Genomic_DNA"/>
</dbReference>
<keyword evidence="2" id="KW-1003">Cell membrane</keyword>
<evidence type="ECO:0000313" key="5">
    <source>
        <dbReference type="Proteomes" id="UP000077667"/>
    </source>
</evidence>
<sequence length="286" mass="32278">MVVRYLLIFVILFVQVSCLNSQQKHYTSPDGYDLQHPQVFQMPKELEEISGNAFYAGNKDMLYAIQDEDGYIYSFQLGSDKVQATRFGKKGDYEDVTIYKGTAIVLKSNGTLFSVPVSEIGKPKAEGVQEWKGLLPDGEYESLFADEKNKELYVMCKSCHADRKNSVVTVYVFDLSADSVQPKNNFTFDAAQLGNYIPSKKYILFKPSAIALNPLTDEWYLLSSVNKLLVVTDRSWKVKQVHELKNAVFEQPEGISFDANGNLYISSEAGENEQGVVMKFAYKPTK</sequence>
<name>A0A1A9I931_9BACT</name>